<name>A0A9Q0LCV7_ANAIG</name>
<feature type="domain" description="BTB" evidence="4">
    <location>
        <begin position="334"/>
        <end position="400"/>
    </location>
</feature>
<dbReference type="PANTHER" id="PTHR24193">
    <property type="entry name" value="ANKYRIN REPEAT PROTEIN"/>
    <property type="match status" value="1"/>
</dbReference>
<keyword evidence="6" id="KW-1185">Reference proteome</keyword>
<dbReference type="GO" id="GO:0000976">
    <property type="term" value="F:transcription cis-regulatory region binding"/>
    <property type="evidence" value="ECO:0007669"/>
    <property type="project" value="TreeGrafter"/>
</dbReference>
<dbReference type="SMART" id="SM00248">
    <property type="entry name" value="ANK"/>
    <property type="match status" value="5"/>
</dbReference>
<protein>
    <submittedName>
        <fullName evidence="5">Cyclin-dependent kinase inhibitor 2c-related</fullName>
    </submittedName>
</protein>
<dbReference type="PROSITE" id="PS50088">
    <property type="entry name" value="ANK_REPEAT"/>
    <property type="match status" value="3"/>
</dbReference>
<organism evidence="5 6">
    <name type="scientific">Anaeramoeba ignava</name>
    <name type="common">Anaerobic marine amoeba</name>
    <dbReference type="NCBI Taxonomy" id="1746090"/>
    <lineage>
        <taxon>Eukaryota</taxon>
        <taxon>Metamonada</taxon>
        <taxon>Anaeramoebidae</taxon>
        <taxon>Anaeramoeba</taxon>
    </lineage>
</organism>
<dbReference type="Gene3D" id="1.25.40.20">
    <property type="entry name" value="Ankyrin repeat-containing domain"/>
    <property type="match status" value="1"/>
</dbReference>
<keyword evidence="1" id="KW-0677">Repeat</keyword>
<sequence length="437" mass="50573">MNKKKVSHPLLKAIENGDEKKIQKLMKKKIPIKILDLALINSCQSKKISIAKEIIKKGVNIDCGEIFTPLHYASMFGDENFLFQVLEKKPNLEAKTPGATPLHLSTHHGHYNVVKILLEKGAYVDSVTNGSTPLRFAAKYGRFEIAQLLVKFGAKIESRNNGWSPIHFAIRFHHEELVDLMLINGNNDDYVTNGLSLIDLAENIQIKEKVSKYLDQIKSFQKDFLDLYEKQEFFDHEIIVKDGKISVHKLIINTRISPHSLLDFEIQCKKLKRNEAELLVKFLYSGIIENKENETDIKNLLTKCNFSDSFIEEKTKKYSLQEDLQKLYNNEKTKDFALIVNNKEIMVHKIILIARSDLFRGMFLAVKDNSNKVNDYSGYSQETINHLLYYIYTDQIVNSLKDDVIHELKDSIDYFQLNQSSSLDWKLKQIQSRNRND</sequence>
<dbReference type="Pfam" id="PF12796">
    <property type="entry name" value="Ank_2"/>
    <property type="match status" value="2"/>
</dbReference>
<evidence type="ECO:0000313" key="5">
    <source>
        <dbReference type="EMBL" id="KAJ5069218.1"/>
    </source>
</evidence>
<dbReference type="Proteomes" id="UP001149090">
    <property type="component" value="Unassembled WGS sequence"/>
</dbReference>
<evidence type="ECO:0000256" key="2">
    <source>
        <dbReference type="ARBA" id="ARBA00023043"/>
    </source>
</evidence>
<keyword evidence="2 3" id="KW-0040">ANK repeat</keyword>
<dbReference type="SUPFAM" id="SSF54695">
    <property type="entry name" value="POZ domain"/>
    <property type="match status" value="1"/>
</dbReference>
<feature type="repeat" description="ANK" evidence="3">
    <location>
        <begin position="129"/>
        <end position="161"/>
    </location>
</feature>
<reference evidence="5" key="1">
    <citation type="submission" date="2022-10" db="EMBL/GenBank/DDBJ databases">
        <title>Novel sulphate-reducing endosymbionts in the free-living metamonad Anaeramoeba.</title>
        <authorList>
            <person name="Jerlstrom-Hultqvist J."/>
            <person name="Cepicka I."/>
            <person name="Gallot-Lavallee L."/>
            <person name="Salas-Leiva D."/>
            <person name="Curtis B.A."/>
            <person name="Zahonova K."/>
            <person name="Pipaliya S."/>
            <person name="Dacks J."/>
            <person name="Roger A.J."/>
        </authorList>
    </citation>
    <scope>NUCLEOTIDE SEQUENCE</scope>
    <source>
        <strain evidence="5">BMAN</strain>
    </source>
</reference>
<feature type="repeat" description="ANK" evidence="3">
    <location>
        <begin position="97"/>
        <end position="129"/>
    </location>
</feature>
<evidence type="ECO:0000256" key="3">
    <source>
        <dbReference type="PROSITE-ProRule" id="PRU00023"/>
    </source>
</evidence>
<dbReference type="Pfam" id="PF00651">
    <property type="entry name" value="BTB"/>
    <property type="match status" value="1"/>
</dbReference>
<proteinExistence type="predicted"/>
<accession>A0A9Q0LCV7</accession>
<dbReference type="OrthoDB" id="341259at2759"/>
<dbReference type="PROSITE" id="PS50097">
    <property type="entry name" value="BTB"/>
    <property type="match status" value="1"/>
</dbReference>
<comment type="caution">
    <text evidence="5">The sequence shown here is derived from an EMBL/GenBank/DDBJ whole genome shotgun (WGS) entry which is preliminary data.</text>
</comment>
<evidence type="ECO:0000313" key="6">
    <source>
        <dbReference type="Proteomes" id="UP001149090"/>
    </source>
</evidence>
<evidence type="ECO:0000259" key="4">
    <source>
        <dbReference type="PROSITE" id="PS50097"/>
    </source>
</evidence>
<dbReference type="PRINTS" id="PR01415">
    <property type="entry name" value="ANKYRIN"/>
</dbReference>
<dbReference type="AlphaFoldDB" id="A0A9Q0LCV7"/>
<dbReference type="GO" id="GO:0045944">
    <property type="term" value="P:positive regulation of transcription by RNA polymerase II"/>
    <property type="evidence" value="ECO:0007669"/>
    <property type="project" value="TreeGrafter"/>
</dbReference>
<gene>
    <name evidence="5" type="ORF">M0811_11836</name>
</gene>
<dbReference type="InterPro" id="IPR000210">
    <property type="entry name" value="BTB/POZ_dom"/>
</dbReference>
<feature type="repeat" description="ANK" evidence="3">
    <location>
        <begin position="161"/>
        <end position="193"/>
    </location>
</feature>
<dbReference type="InterPro" id="IPR050663">
    <property type="entry name" value="Ankyrin-SOCS_Box"/>
</dbReference>
<dbReference type="InterPro" id="IPR011333">
    <property type="entry name" value="SKP1/BTB/POZ_sf"/>
</dbReference>
<dbReference type="PANTHER" id="PTHR24193:SF121">
    <property type="entry name" value="ADA2A-CONTAINING COMPLEX COMPONENT 3, ISOFORM D"/>
    <property type="match status" value="1"/>
</dbReference>
<dbReference type="Gene3D" id="3.30.710.10">
    <property type="entry name" value="Potassium Channel Kv1.1, Chain A"/>
    <property type="match status" value="2"/>
</dbReference>
<dbReference type="GO" id="GO:0005634">
    <property type="term" value="C:nucleus"/>
    <property type="evidence" value="ECO:0007669"/>
    <property type="project" value="TreeGrafter"/>
</dbReference>
<dbReference type="SMART" id="SM00225">
    <property type="entry name" value="BTB"/>
    <property type="match status" value="1"/>
</dbReference>
<dbReference type="InterPro" id="IPR036770">
    <property type="entry name" value="Ankyrin_rpt-contain_sf"/>
</dbReference>
<evidence type="ECO:0000256" key="1">
    <source>
        <dbReference type="ARBA" id="ARBA00022737"/>
    </source>
</evidence>
<dbReference type="EMBL" id="JAPDFW010000107">
    <property type="protein sequence ID" value="KAJ5069218.1"/>
    <property type="molecule type" value="Genomic_DNA"/>
</dbReference>
<dbReference type="InterPro" id="IPR002110">
    <property type="entry name" value="Ankyrin_rpt"/>
</dbReference>
<dbReference type="SUPFAM" id="SSF48403">
    <property type="entry name" value="Ankyrin repeat"/>
    <property type="match status" value="1"/>
</dbReference>
<dbReference type="PROSITE" id="PS50297">
    <property type="entry name" value="ANK_REP_REGION"/>
    <property type="match status" value="3"/>
</dbReference>